<evidence type="ECO:0000259" key="3">
    <source>
        <dbReference type="Pfam" id="PF13581"/>
    </source>
</evidence>
<protein>
    <recommendedName>
        <fullName evidence="3">Histidine kinase/HSP90-like ATPase domain-containing protein</fullName>
    </recommendedName>
</protein>
<feature type="domain" description="Histidine kinase/HSP90-like ATPase" evidence="3">
    <location>
        <begin position="18"/>
        <end position="132"/>
    </location>
</feature>
<dbReference type="Gene3D" id="3.30.565.10">
    <property type="entry name" value="Histidine kinase-like ATPase, C-terminal domain"/>
    <property type="match status" value="1"/>
</dbReference>
<dbReference type="InterPro" id="IPR036890">
    <property type="entry name" value="HATPase_C_sf"/>
</dbReference>
<dbReference type="Proteomes" id="UP001500888">
    <property type="component" value="Unassembled WGS sequence"/>
</dbReference>
<feature type="compositionally biased region" description="Low complexity" evidence="2">
    <location>
        <begin position="148"/>
        <end position="164"/>
    </location>
</feature>
<sequence>MIGTPDGYRAVRWDIPRDPMILRDIRSMVRQTLIKWQLAGSSDLADDIVLATTEVLSNAVLYGLPPIQLTLRVTGETVSAEVTDRGAGRPERSPEDDDAEHGRGLTIVEALCDEWGILPDRDGTGKTVWFRKKCPHPVDEPHPGTQLTETTGSPAPTAPTPTAEHPTDPAPERTEAVARK</sequence>
<keyword evidence="5" id="KW-1185">Reference proteome</keyword>
<keyword evidence="1" id="KW-0418">Kinase</keyword>
<dbReference type="EMBL" id="BAAAZR010000017">
    <property type="protein sequence ID" value="GAA3821802.1"/>
    <property type="molecule type" value="Genomic_DNA"/>
</dbReference>
<dbReference type="InterPro" id="IPR003594">
    <property type="entry name" value="HATPase_dom"/>
</dbReference>
<feature type="compositionally biased region" description="Basic and acidic residues" evidence="2">
    <location>
        <begin position="82"/>
        <end position="93"/>
    </location>
</feature>
<evidence type="ECO:0000256" key="2">
    <source>
        <dbReference type="SAM" id="MobiDB-lite"/>
    </source>
</evidence>
<dbReference type="Pfam" id="PF13581">
    <property type="entry name" value="HATPase_c_2"/>
    <property type="match status" value="1"/>
</dbReference>
<evidence type="ECO:0000313" key="5">
    <source>
        <dbReference type="Proteomes" id="UP001500888"/>
    </source>
</evidence>
<dbReference type="SUPFAM" id="SSF55874">
    <property type="entry name" value="ATPase domain of HSP90 chaperone/DNA topoisomerase II/histidine kinase"/>
    <property type="match status" value="1"/>
</dbReference>
<feature type="region of interest" description="Disordered" evidence="2">
    <location>
        <begin position="135"/>
        <end position="180"/>
    </location>
</feature>
<comment type="caution">
    <text evidence="4">The sequence shown here is derived from an EMBL/GenBank/DDBJ whole genome shotgun (WGS) entry which is preliminary data.</text>
</comment>
<name>A0ABP7ILY1_9ACTN</name>
<feature type="region of interest" description="Disordered" evidence="2">
    <location>
        <begin position="80"/>
        <end position="102"/>
    </location>
</feature>
<evidence type="ECO:0000313" key="4">
    <source>
        <dbReference type="EMBL" id="GAA3821802.1"/>
    </source>
</evidence>
<reference evidence="5" key="1">
    <citation type="journal article" date="2019" name="Int. J. Syst. Evol. Microbiol.">
        <title>The Global Catalogue of Microorganisms (GCM) 10K type strain sequencing project: providing services to taxonomists for standard genome sequencing and annotation.</title>
        <authorList>
            <consortium name="The Broad Institute Genomics Platform"/>
            <consortium name="The Broad Institute Genome Sequencing Center for Infectious Disease"/>
            <person name="Wu L."/>
            <person name="Ma J."/>
        </authorList>
    </citation>
    <scope>NUCLEOTIDE SEQUENCE [LARGE SCALE GENOMIC DNA]</scope>
    <source>
        <strain evidence="5">JCM 16908</strain>
    </source>
</reference>
<keyword evidence="1" id="KW-0723">Serine/threonine-protein kinase</keyword>
<keyword evidence="1" id="KW-0808">Transferase</keyword>
<feature type="compositionally biased region" description="Basic and acidic residues" evidence="2">
    <location>
        <begin position="165"/>
        <end position="180"/>
    </location>
</feature>
<gene>
    <name evidence="4" type="ORF">GCM10022226_47670</name>
</gene>
<dbReference type="CDD" id="cd16936">
    <property type="entry name" value="HATPase_RsbW-like"/>
    <property type="match status" value="1"/>
</dbReference>
<dbReference type="PANTHER" id="PTHR35526">
    <property type="entry name" value="ANTI-SIGMA-F FACTOR RSBW-RELATED"/>
    <property type="match status" value="1"/>
</dbReference>
<organism evidence="4 5">
    <name type="scientific">Sphaerisporangium flaviroseum</name>
    <dbReference type="NCBI Taxonomy" id="509199"/>
    <lineage>
        <taxon>Bacteria</taxon>
        <taxon>Bacillati</taxon>
        <taxon>Actinomycetota</taxon>
        <taxon>Actinomycetes</taxon>
        <taxon>Streptosporangiales</taxon>
        <taxon>Streptosporangiaceae</taxon>
        <taxon>Sphaerisporangium</taxon>
    </lineage>
</organism>
<dbReference type="PANTHER" id="PTHR35526:SF3">
    <property type="entry name" value="ANTI-SIGMA-F FACTOR RSBW"/>
    <property type="match status" value="1"/>
</dbReference>
<dbReference type="InterPro" id="IPR050267">
    <property type="entry name" value="Anti-sigma-factor_SerPK"/>
</dbReference>
<evidence type="ECO:0000256" key="1">
    <source>
        <dbReference type="ARBA" id="ARBA00022527"/>
    </source>
</evidence>
<accession>A0ABP7ILY1</accession>
<proteinExistence type="predicted"/>
<dbReference type="RefSeq" id="WP_344944184.1">
    <property type="nucleotide sequence ID" value="NZ_BAAAZR010000017.1"/>
</dbReference>